<protein>
    <submittedName>
        <fullName evidence="2">Uncharacterized protein</fullName>
    </submittedName>
</protein>
<comment type="caution">
    <text evidence="2">The sequence shown here is derived from an EMBL/GenBank/DDBJ whole genome shotgun (WGS) entry which is preliminary data.</text>
</comment>
<sequence length="60" mass="6856">MKKKSKNHDAVDYPEKQKPVKVLATDKGTYTTNPLHASLSEKPEKENKGVRHTEKNKSKH</sequence>
<feature type="region of interest" description="Disordered" evidence="1">
    <location>
        <begin position="1"/>
        <end position="60"/>
    </location>
</feature>
<dbReference type="Proteomes" id="UP000260644">
    <property type="component" value="Unassembled WGS sequence"/>
</dbReference>
<gene>
    <name evidence="2" type="ORF">DVR12_10105</name>
</gene>
<feature type="compositionally biased region" description="Basic and acidic residues" evidence="1">
    <location>
        <begin position="39"/>
        <end position="60"/>
    </location>
</feature>
<dbReference type="AlphaFoldDB" id="A0A3E1YBI8"/>
<keyword evidence="3" id="KW-1185">Reference proteome</keyword>
<name>A0A3E1YBI8_9BACT</name>
<dbReference type="RefSeq" id="WP_116975554.1">
    <property type="nucleotide sequence ID" value="NZ_QPMM01000004.1"/>
</dbReference>
<evidence type="ECO:0000313" key="2">
    <source>
        <dbReference type="EMBL" id="RFS23361.1"/>
    </source>
</evidence>
<proteinExistence type="predicted"/>
<evidence type="ECO:0000313" key="3">
    <source>
        <dbReference type="Proteomes" id="UP000260644"/>
    </source>
</evidence>
<organism evidence="2 3">
    <name type="scientific">Chitinophaga silvatica</name>
    <dbReference type="NCBI Taxonomy" id="2282649"/>
    <lineage>
        <taxon>Bacteria</taxon>
        <taxon>Pseudomonadati</taxon>
        <taxon>Bacteroidota</taxon>
        <taxon>Chitinophagia</taxon>
        <taxon>Chitinophagales</taxon>
        <taxon>Chitinophagaceae</taxon>
        <taxon>Chitinophaga</taxon>
    </lineage>
</organism>
<dbReference type="EMBL" id="QPMM01000004">
    <property type="protein sequence ID" value="RFS23361.1"/>
    <property type="molecule type" value="Genomic_DNA"/>
</dbReference>
<dbReference type="OrthoDB" id="678045at2"/>
<evidence type="ECO:0000256" key="1">
    <source>
        <dbReference type="SAM" id="MobiDB-lite"/>
    </source>
</evidence>
<accession>A0A3E1YBI8</accession>
<reference evidence="2 3" key="1">
    <citation type="submission" date="2018-07" db="EMBL/GenBank/DDBJ databases">
        <title>Chitinophaga K2CV101002-2 sp. nov., isolated from a monsoon evergreen broad-leaved forest soil.</title>
        <authorList>
            <person name="Lv Y."/>
        </authorList>
    </citation>
    <scope>NUCLEOTIDE SEQUENCE [LARGE SCALE GENOMIC DNA]</scope>
    <source>
        <strain evidence="2 3">GDMCC 1.1288</strain>
    </source>
</reference>
<feature type="compositionally biased region" description="Basic and acidic residues" evidence="1">
    <location>
        <begin position="7"/>
        <end position="18"/>
    </location>
</feature>